<reference evidence="3 4" key="1">
    <citation type="submission" date="2015-03" db="EMBL/GenBank/DDBJ databases">
        <title>Comparative analysis of the OM43 clade including a novel species from Red Sea uncovers genomic and metabolic diversity among marine methylotrophs.</title>
        <authorList>
            <person name="Jimenez-Infante F."/>
            <person name="Ngugi D.K."/>
            <person name="Vinu M."/>
            <person name="Alam I."/>
            <person name="Kamau A."/>
            <person name="Blom J."/>
            <person name="Bajic V.B."/>
            <person name="Stingl U."/>
        </authorList>
    </citation>
    <scope>NUCLEOTIDE SEQUENCE [LARGE SCALE GENOMIC DNA]</scope>
    <source>
        <strain evidence="3 4">MBRSH7</strain>
    </source>
</reference>
<keyword evidence="1" id="KW-0175">Coiled coil</keyword>
<dbReference type="Proteomes" id="UP000066549">
    <property type="component" value="Chromosome"/>
</dbReference>
<name>A0A0H4IZK2_9PROT</name>
<dbReference type="PATRIC" id="fig|1623450.3.peg.64"/>
<feature type="region of interest" description="Disordered" evidence="2">
    <location>
        <begin position="90"/>
        <end position="110"/>
    </location>
</feature>
<gene>
    <name evidence="3" type="ORF">VI33_00310</name>
</gene>
<feature type="compositionally biased region" description="Basic and acidic residues" evidence="2">
    <location>
        <begin position="93"/>
        <end position="110"/>
    </location>
</feature>
<feature type="coiled-coil region" evidence="1">
    <location>
        <begin position="37"/>
        <end position="64"/>
    </location>
</feature>
<evidence type="ECO:0000256" key="2">
    <source>
        <dbReference type="SAM" id="MobiDB-lite"/>
    </source>
</evidence>
<evidence type="ECO:0000313" key="4">
    <source>
        <dbReference type="Proteomes" id="UP000066549"/>
    </source>
</evidence>
<dbReference type="EMBL" id="CP011002">
    <property type="protein sequence ID" value="AKO65255.1"/>
    <property type="molecule type" value="Genomic_DNA"/>
</dbReference>
<evidence type="ECO:0000313" key="3">
    <source>
        <dbReference type="EMBL" id="AKO65255.1"/>
    </source>
</evidence>
<keyword evidence="4" id="KW-1185">Reference proteome</keyword>
<sequence length="110" mass="13037">MAKEALWKPQIDEMETIEELRGVKDYINHRLRFMMRKDTAEGIIKRKEEELQELKERYANGGDIRVDIKDYDKQQSISKEQVEKMIKSINDMPKPRGSIDLERAKKNGEL</sequence>
<dbReference type="AlphaFoldDB" id="A0A0H4IZK2"/>
<organism evidence="3 4">
    <name type="scientific">Methylophilales bacterium MBRS-H7</name>
    <dbReference type="NCBI Taxonomy" id="1623450"/>
    <lineage>
        <taxon>Bacteria</taxon>
        <taxon>Pseudomonadati</taxon>
        <taxon>Pseudomonadota</taxon>
        <taxon>Betaproteobacteria</taxon>
        <taxon>Nitrosomonadales</taxon>
        <taxon>OM43 clade</taxon>
    </lineage>
</organism>
<evidence type="ECO:0000256" key="1">
    <source>
        <dbReference type="SAM" id="Coils"/>
    </source>
</evidence>
<accession>A0A0H4IZK2</accession>
<proteinExistence type="predicted"/>
<protein>
    <submittedName>
        <fullName evidence="3">Uncharacterized protein</fullName>
    </submittedName>
</protein>